<dbReference type="InterPro" id="IPR023485">
    <property type="entry name" value="Ptyr_pPase"/>
</dbReference>
<gene>
    <name evidence="3" type="ORF">GLW07_03260</name>
</gene>
<dbReference type="GO" id="GO:0004725">
    <property type="term" value="F:protein tyrosine phosphatase activity"/>
    <property type="evidence" value="ECO:0007669"/>
    <property type="project" value="TreeGrafter"/>
</dbReference>
<sequence length="211" mass="24214">MDKVRVVFVCTGNTCRSPMAEVILKNKNNKIEAKSAGVFAANGAPASRQVEILLEEKNVPFTHTAKMLDRNLAEWGDLLLTMTSSHKALVLRDFPGMSHKVYTLKEYAATENEKKYDEYQEKAAEIEMKRAAFLHDITKLDTEEQAEKRQQFETEMRKELSELQTLEQALPSMDISDPFGGTIEQYRTTYSEIEEAIERMIERLDREELEG</sequence>
<feature type="coiled-coil region" evidence="1">
    <location>
        <begin position="109"/>
        <end position="210"/>
    </location>
</feature>
<reference evidence="3 4" key="1">
    <citation type="submission" date="2019-11" db="EMBL/GenBank/DDBJ databases">
        <title>Genome sequences of 17 halophilic strains isolated from different environments.</title>
        <authorList>
            <person name="Furrow R.E."/>
        </authorList>
    </citation>
    <scope>NUCLEOTIDE SEQUENCE [LARGE SCALE GENOMIC DNA]</scope>
    <source>
        <strain evidence="3 4">22506_14_FS</strain>
    </source>
</reference>
<dbReference type="Gene3D" id="3.40.50.2300">
    <property type="match status" value="2"/>
</dbReference>
<evidence type="ECO:0000256" key="1">
    <source>
        <dbReference type="SAM" id="Coils"/>
    </source>
</evidence>
<dbReference type="Pfam" id="PF01451">
    <property type="entry name" value="LMWPc"/>
    <property type="match status" value="1"/>
</dbReference>
<comment type="caution">
    <text evidence="3">The sequence shown here is derived from an EMBL/GenBank/DDBJ whole genome shotgun (WGS) entry which is preliminary data.</text>
</comment>
<protein>
    <submittedName>
        <fullName evidence="3">Low molecular weight protein arginine phosphatase</fullName>
    </submittedName>
</protein>
<dbReference type="Proteomes" id="UP000447833">
    <property type="component" value="Unassembled WGS sequence"/>
</dbReference>
<keyword evidence="1" id="KW-0175">Coiled coil</keyword>
<name>A0A845ET01_9BACL</name>
<dbReference type="RefSeq" id="WP_160918210.1">
    <property type="nucleotide sequence ID" value="NZ_WMEY01000001.1"/>
</dbReference>
<evidence type="ECO:0000313" key="3">
    <source>
        <dbReference type="EMBL" id="MYL62370.1"/>
    </source>
</evidence>
<dbReference type="AlphaFoldDB" id="A0A845ET01"/>
<dbReference type="EMBL" id="WMEY01000001">
    <property type="protein sequence ID" value="MYL62370.1"/>
    <property type="molecule type" value="Genomic_DNA"/>
</dbReference>
<dbReference type="InterPro" id="IPR050438">
    <property type="entry name" value="LMW_PTPase"/>
</dbReference>
<dbReference type="CDD" id="cd16344">
    <property type="entry name" value="LMWPAP"/>
    <property type="match status" value="1"/>
</dbReference>
<evidence type="ECO:0000259" key="2">
    <source>
        <dbReference type="SMART" id="SM00226"/>
    </source>
</evidence>
<dbReference type="SMART" id="SM00226">
    <property type="entry name" value="LMWPc"/>
    <property type="match status" value="1"/>
</dbReference>
<accession>A0A845ET01</accession>
<feature type="domain" description="Phosphotyrosine protein phosphatase I" evidence="2">
    <location>
        <begin position="4"/>
        <end position="203"/>
    </location>
</feature>
<dbReference type="SUPFAM" id="SSF52788">
    <property type="entry name" value="Phosphotyrosine protein phosphatases I"/>
    <property type="match status" value="1"/>
</dbReference>
<dbReference type="PANTHER" id="PTHR11717">
    <property type="entry name" value="LOW MOLECULAR WEIGHT PROTEIN TYROSINE PHOSPHATASE"/>
    <property type="match status" value="1"/>
</dbReference>
<proteinExistence type="predicted"/>
<evidence type="ECO:0000313" key="4">
    <source>
        <dbReference type="Proteomes" id="UP000447833"/>
    </source>
</evidence>
<dbReference type="PANTHER" id="PTHR11717:SF31">
    <property type="entry name" value="LOW MOLECULAR WEIGHT PROTEIN-TYROSINE-PHOSPHATASE ETP-RELATED"/>
    <property type="match status" value="1"/>
</dbReference>
<dbReference type="InterPro" id="IPR036196">
    <property type="entry name" value="Ptyr_pPase_sf"/>
</dbReference>
<organism evidence="3 4">
    <name type="scientific">Guptibacillus hwajinpoensis</name>
    <dbReference type="NCBI Taxonomy" id="208199"/>
    <lineage>
        <taxon>Bacteria</taxon>
        <taxon>Bacillati</taxon>
        <taxon>Bacillota</taxon>
        <taxon>Bacilli</taxon>
        <taxon>Bacillales</taxon>
        <taxon>Guptibacillaceae</taxon>
        <taxon>Guptibacillus</taxon>
    </lineage>
</organism>